<feature type="compositionally biased region" description="Low complexity" evidence="3">
    <location>
        <begin position="267"/>
        <end position="276"/>
    </location>
</feature>
<dbReference type="CDD" id="cd00063">
    <property type="entry name" value="FN3"/>
    <property type="match status" value="1"/>
</dbReference>
<feature type="domain" description="F5/8 type C" evidence="5">
    <location>
        <begin position="26"/>
        <end position="172"/>
    </location>
</feature>
<feature type="signal peptide" evidence="4">
    <location>
        <begin position="1"/>
        <end position="32"/>
    </location>
</feature>
<dbReference type="AlphaFoldDB" id="A0A919SYC7"/>
<dbReference type="InterPro" id="IPR000421">
    <property type="entry name" value="FA58C"/>
</dbReference>
<dbReference type="SMART" id="SM00710">
    <property type="entry name" value="PbH1"/>
    <property type="match status" value="6"/>
</dbReference>
<evidence type="ECO:0000313" key="7">
    <source>
        <dbReference type="Proteomes" id="UP000680865"/>
    </source>
</evidence>
<dbReference type="InterPro" id="IPR055149">
    <property type="entry name" value="Agl_cat_D2"/>
</dbReference>
<feature type="compositionally biased region" description="Polar residues" evidence="3">
    <location>
        <begin position="250"/>
        <end position="261"/>
    </location>
</feature>
<dbReference type="Gene3D" id="2.60.40.10">
    <property type="entry name" value="Immunoglobulins"/>
    <property type="match status" value="4"/>
</dbReference>
<dbReference type="InterPro" id="IPR036116">
    <property type="entry name" value="FN3_sf"/>
</dbReference>
<dbReference type="SUPFAM" id="SSF49785">
    <property type="entry name" value="Galactose-binding domain-like"/>
    <property type="match status" value="2"/>
</dbReference>
<dbReference type="InterPro" id="IPR013783">
    <property type="entry name" value="Ig-like_fold"/>
</dbReference>
<reference evidence="6" key="1">
    <citation type="submission" date="2021-03" db="EMBL/GenBank/DDBJ databases">
        <title>Whole genome shotgun sequence of Actinoplanes consettensis NBRC 14913.</title>
        <authorList>
            <person name="Komaki H."/>
            <person name="Tamura T."/>
        </authorList>
    </citation>
    <scope>NUCLEOTIDE SEQUENCE</scope>
    <source>
        <strain evidence="6">NBRC 14913</strain>
    </source>
</reference>
<dbReference type="SMART" id="SM00060">
    <property type="entry name" value="FN3"/>
    <property type="match status" value="2"/>
</dbReference>
<evidence type="ECO:0000256" key="1">
    <source>
        <dbReference type="ARBA" id="ARBA00023295"/>
    </source>
</evidence>
<organism evidence="6 7">
    <name type="scientific">Winogradskya consettensis</name>
    <dbReference type="NCBI Taxonomy" id="113560"/>
    <lineage>
        <taxon>Bacteria</taxon>
        <taxon>Bacillati</taxon>
        <taxon>Actinomycetota</taxon>
        <taxon>Actinomycetes</taxon>
        <taxon>Micromonosporales</taxon>
        <taxon>Micromonosporaceae</taxon>
        <taxon>Winogradskya</taxon>
    </lineage>
</organism>
<keyword evidence="6" id="KW-0378">Hydrolase</keyword>
<dbReference type="Pfam" id="PF22815">
    <property type="entry name" value="CatAgl_D1"/>
    <property type="match status" value="1"/>
</dbReference>
<evidence type="ECO:0000256" key="4">
    <source>
        <dbReference type="SAM" id="SignalP"/>
    </source>
</evidence>
<dbReference type="InterPro" id="IPR008979">
    <property type="entry name" value="Galactose-bd-like_sf"/>
</dbReference>
<dbReference type="Pfam" id="PF22633">
    <property type="entry name" value="F5_F8_type_C_2"/>
    <property type="match status" value="2"/>
</dbReference>
<dbReference type="Gene3D" id="2.60.120.260">
    <property type="entry name" value="Galactose-binding domain-like"/>
    <property type="match status" value="3"/>
</dbReference>
<accession>A0A919SYC7</accession>
<dbReference type="InterPro" id="IPR033801">
    <property type="entry name" value="CBM6-CBM35-CBM36-like_1"/>
</dbReference>
<feature type="chain" id="PRO_5037778203" evidence="4">
    <location>
        <begin position="33"/>
        <end position="1276"/>
    </location>
</feature>
<dbReference type="SUPFAM" id="SSF51126">
    <property type="entry name" value="Pectin lyase-like"/>
    <property type="match status" value="1"/>
</dbReference>
<evidence type="ECO:0000256" key="3">
    <source>
        <dbReference type="SAM" id="MobiDB-lite"/>
    </source>
</evidence>
<dbReference type="InterPro" id="IPR012334">
    <property type="entry name" value="Pectin_lyas_fold"/>
</dbReference>
<keyword evidence="4" id="KW-0732">Signal</keyword>
<dbReference type="InterPro" id="IPR011635">
    <property type="entry name" value="CARDB"/>
</dbReference>
<evidence type="ECO:0000313" key="6">
    <source>
        <dbReference type="EMBL" id="GIM79403.1"/>
    </source>
</evidence>
<dbReference type="InterPro" id="IPR011050">
    <property type="entry name" value="Pectin_lyase_fold/virulence"/>
</dbReference>
<keyword evidence="2" id="KW-0624">Polysaccharide degradation</keyword>
<dbReference type="InterPro" id="IPR003961">
    <property type="entry name" value="FN3_dom"/>
</dbReference>
<proteinExistence type="predicted"/>
<protein>
    <submittedName>
        <fullName evidence="6">Glycosyl hydrolase</fullName>
    </submittedName>
</protein>
<keyword evidence="2" id="KW-0119">Carbohydrate metabolism</keyword>
<dbReference type="Pfam" id="PF22816">
    <property type="entry name" value="CatAgl_D2"/>
    <property type="match status" value="1"/>
</dbReference>
<comment type="caution">
    <text evidence="6">The sequence shown here is derived from an EMBL/GenBank/DDBJ whole genome shotgun (WGS) entry which is preliminary data.</text>
</comment>
<evidence type="ECO:0000259" key="5">
    <source>
        <dbReference type="PROSITE" id="PS50022"/>
    </source>
</evidence>
<sequence length="1276" mass="132548">MSKFRRFVAAATSAALVTVGLQLISPTTPAHAAGPNLAAGKTFSASSVSDVYTSGNAGDGNASTYWESANNAFPQWLQVDLGTSVSVNQVILRLPPATAWSTRTETLAVQGSTTGSNFADLKASAGYTFNPATGNTVTIDFGAATTRYVRLNVTGNTGWPAGQISELEVYGPATGDTQAPTTPGNLAYTQPASGQIRLTWTASTDNVGVTGYEIYANGSLLSTVNALTYLDNQPDSATVQYYVRAKDAAGNSSANSNTVTRTGQGGDTTAPTTPGTLSYTQPATGQIRLAWGASSDNTGVTGYEIWRNGSLATTVNALTYTDTQAANVTVSYYVKARDAAGNVSAASNTVTRTGTITDGTNLAVGKPVTASSSIFTFVAANANDNDTATYWEGSAYPATLTVALGANATTSSVVVKLNPGTDWGTRTQTFAVLGREQSATGYTALVSSATYTFNPASGNTVTIPVSATAADVRLSFTANSGAPSGQVAEFQVIGVPAPNPDLTITALTASPSAPVETDAVTLSATVRNAGSAASPSSNVNFYLGTAKVGTATVGALAAGASATVTANVGAQNAGTYVLSAKVDEANTVVEQNDANNAYTSPSNLVVSPVSSSDLVASVVSWSPSNPSAGQTVTFAVTLKNQGTASTAGGSHGVTVTVIGANGTVVRTLTGSWTGTLAAGASSPSITLGTWPAVNGKYTVRTVVAVDANELAVKQANNTSEKPFFVGRGANMPYDMYEAEDGTTGGGAQVVGPNRTVGDLAGEASGRKAVTLNSTGAYVQWTTRAATNTIVARFSIPDNTTSSINVYVNNAVNMTLPLNSKYAWLYGNETAPQNSGTGPRHIYDEANIKLTGSFPAGSVIKLQKDSGNTGNIAIDFINTEQVAPVANPNPSTYVVPTGFDQSSVQAALDAARMDSSKTGVYLPAGDYQTSSKFQVYGKPVQIIGAGPWYTRFFTPQTQSETDAGFRAEATANGSTFANFAFFGNYTIRQDGPGKVFDFANVANVTIDNIWAEHTVCLYWGANTDHMVIKNSRIRDTFADGVNMTNGSTDNLVDNNDARATGDDSFALFSAIDAGGSDEINNVFSNLSSTLTWRAASIAVYGGYANTFRNIYIADTLVYSGITISSLDFGYPMNGFGANPPTVFDNISIVRAGGHFWGSQVFPAIWVFSASKIFQGIRVSNVDIIDPTYSGIMFQTNYVGNQPQNIIQDTVFTNVTITGAQKSGDQFDAKSGFALYANPLPETGQGPAVGSVTFTNLQLSNNYRDIENTTSTFTINRN</sequence>
<evidence type="ECO:0000256" key="2">
    <source>
        <dbReference type="ARBA" id="ARBA00023326"/>
    </source>
</evidence>
<dbReference type="InterPro" id="IPR006626">
    <property type="entry name" value="PbH1"/>
</dbReference>
<feature type="region of interest" description="Disordered" evidence="3">
    <location>
        <begin position="250"/>
        <end position="279"/>
    </location>
</feature>
<dbReference type="Gene3D" id="2.160.20.10">
    <property type="entry name" value="Single-stranded right-handed beta-helix, Pectin lyase-like"/>
    <property type="match status" value="1"/>
</dbReference>
<dbReference type="EMBL" id="BOQP01000039">
    <property type="protein sequence ID" value="GIM79403.1"/>
    <property type="molecule type" value="Genomic_DNA"/>
</dbReference>
<keyword evidence="1" id="KW-0326">Glycosidase</keyword>
<dbReference type="Proteomes" id="UP000680865">
    <property type="component" value="Unassembled WGS sequence"/>
</dbReference>
<keyword evidence="7" id="KW-1185">Reference proteome</keyword>
<dbReference type="SUPFAM" id="SSF49265">
    <property type="entry name" value="Fibronectin type III"/>
    <property type="match status" value="1"/>
</dbReference>
<name>A0A919SYC7_9ACTN</name>
<dbReference type="CDD" id="cd14490">
    <property type="entry name" value="CBM6-CBM35-CBM36_like_1"/>
    <property type="match status" value="1"/>
</dbReference>
<dbReference type="SMART" id="SM00231">
    <property type="entry name" value="FA58C"/>
    <property type="match status" value="1"/>
</dbReference>
<feature type="domain" description="F5/8 type C" evidence="5">
    <location>
        <begin position="349"/>
        <end position="495"/>
    </location>
</feature>
<gene>
    <name evidence="6" type="ORF">Aco04nite_65330</name>
</gene>
<dbReference type="GO" id="GO:0016798">
    <property type="term" value="F:hydrolase activity, acting on glycosyl bonds"/>
    <property type="evidence" value="ECO:0007669"/>
    <property type="project" value="UniProtKB-KW"/>
</dbReference>
<dbReference type="RefSeq" id="WP_213001053.1">
    <property type="nucleotide sequence ID" value="NZ_BAAATW010000001.1"/>
</dbReference>
<dbReference type="Pfam" id="PF07705">
    <property type="entry name" value="CARDB"/>
    <property type="match status" value="2"/>
</dbReference>
<dbReference type="PROSITE" id="PS50022">
    <property type="entry name" value="FA58C_3"/>
    <property type="match status" value="2"/>
</dbReference>
<dbReference type="GO" id="GO:0000272">
    <property type="term" value="P:polysaccharide catabolic process"/>
    <property type="evidence" value="ECO:0007669"/>
    <property type="project" value="UniProtKB-KW"/>
</dbReference>